<organism evidence="3 4">
    <name type="scientific">Methylobacterium tardum</name>
    <dbReference type="NCBI Taxonomy" id="374432"/>
    <lineage>
        <taxon>Bacteria</taxon>
        <taxon>Pseudomonadati</taxon>
        <taxon>Pseudomonadota</taxon>
        <taxon>Alphaproteobacteria</taxon>
        <taxon>Hyphomicrobiales</taxon>
        <taxon>Methylobacteriaceae</taxon>
        <taxon>Methylobacterium</taxon>
    </lineage>
</organism>
<evidence type="ECO:0000313" key="3">
    <source>
        <dbReference type="EMBL" id="GLS68453.1"/>
    </source>
</evidence>
<dbReference type="PANTHER" id="PTHR23150">
    <property type="entry name" value="SULFATASE MODIFYING FACTOR 1, 2"/>
    <property type="match status" value="1"/>
</dbReference>
<dbReference type="GO" id="GO:0009190">
    <property type="term" value="P:cyclic nucleotide biosynthetic process"/>
    <property type="evidence" value="ECO:0007669"/>
    <property type="project" value="InterPro"/>
</dbReference>
<dbReference type="Gene3D" id="3.90.1580.10">
    <property type="entry name" value="paralog of FGE (formylglycine-generating enzyme)"/>
    <property type="match status" value="1"/>
</dbReference>
<evidence type="ECO:0000259" key="2">
    <source>
        <dbReference type="PROSITE" id="PS50125"/>
    </source>
</evidence>
<evidence type="ECO:0000256" key="1">
    <source>
        <dbReference type="SAM" id="Phobius"/>
    </source>
</evidence>
<dbReference type="AlphaFoldDB" id="A0AA37TBY0"/>
<feature type="domain" description="Guanylate cyclase" evidence="2">
    <location>
        <begin position="9"/>
        <end position="93"/>
    </location>
</feature>
<dbReference type="Gene3D" id="3.30.70.1230">
    <property type="entry name" value="Nucleotide cyclase"/>
    <property type="match status" value="1"/>
</dbReference>
<dbReference type="EMBL" id="BSPL01000005">
    <property type="protein sequence ID" value="GLS68453.1"/>
    <property type="molecule type" value="Genomic_DNA"/>
</dbReference>
<dbReference type="Pfam" id="PF00211">
    <property type="entry name" value="Guanylate_cyc"/>
    <property type="match status" value="1"/>
</dbReference>
<dbReference type="InterPro" id="IPR051043">
    <property type="entry name" value="Sulfatase_Mod_Factor_Kinase"/>
</dbReference>
<dbReference type="Pfam" id="PF03781">
    <property type="entry name" value="FGE-sulfatase"/>
    <property type="match status" value="1"/>
</dbReference>
<dbReference type="GO" id="GO:0035556">
    <property type="term" value="P:intracellular signal transduction"/>
    <property type="evidence" value="ECO:0007669"/>
    <property type="project" value="InterPro"/>
</dbReference>
<proteinExistence type="predicted"/>
<name>A0AA37TBY0_9HYPH</name>
<dbReference type="InterPro" id="IPR016187">
    <property type="entry name" value="CTDL_fold"/>
</dbReference>
<feature type="transmembrane region" description="Helical" evidence="1">
    <location>
        <begin position="160"/>
        <end position="179"/>
    </location>
</feature>
<dbReference type="InterPro" id="IPR029787">
    <property type="entry name" value="Nucleotide_cyclase"/>
</dbReference>
<dbReference type="InterPro" id="IPR005532">
    <property type="entry name" value="SUMF_dom"/>
</dbReference>
<keyword evidence="1" id="KW-1133">Transmembrane helix</keyword>
<sequence>MSRYRRDIVEPTVLEHSGTIIKHMGDGFLAVFDSPLEATRCAIVIQQTIAARNAAVSDKSSWLQYRIGINLGDIICEEHDVFGDGVNVAARLQTAARPGDVNISGGVYEQIKNKLVCGYQSLGDERLKNITDPVRIYRVLPDPSAVIRAEHGVKRAVRTLLPIVGACGATFAIGVWFAAHKTTDRPEPVGIVIGPGEVPAPEAAPRRGTSTAQVPIPAPVIDTAKPEMAAAAPPAPSPEPVPVAFAVPPPPAQKPEPPAPSGALKDCADCPEMLKLTGGVFRMGGSSDASEKPVHQVVIAPFALSRLPVTKAQWQACVRAGACTYRPDGPDDLPVRNVSWNDAQQYVAWLSKLTSKPYRLPSEAEWEYAARAGTATAYWWGAQMVPGFANCKGCGTPHDLEKPIQIGLLPPNAFGLQGMGGGVAEWVQDCWHSNYQGAPRVGAWTSPKCREHVLRGGSWLSEPADIQVSSREHYDTNVRYPAHGFRVALGE</sequence>
<dbReference type="GO" id="GO:0120147">
    <property type="term" value="F:formylglycine-generating oxidase activity"/>
    <property type="evidence" value="ECO:0007669"/>
    <property type="project" value="TreeGrafter"/>
</dbReference>
<evidence type="ECO:0000313" key="4">
    <source>
        <dbReference type="Proteomes" id="UP001157440"/>
    </source>
</evidence>
<dbReference type="InterPro" id="IPR042095">
    <property type="entry name" value="SUMF_sf"/>
</dbReference>
<accession>A0AA37TBY0</accession>
<gene>
    <name evidence="3" type="ORF">GCM10007890_04650</name>
</gene>
<reference evidence="4" key="1">
    <citation type="journal article" date="2019" name="Int. J. Syst. Evol. Microbiol.">
        <title>The Global Catalogue of Microorganisms (GCM) 10K type strain sequencing project: providing services to taxonomists for standard genome sequencing and annotation.</title>
        <authorList>
            <consortium name="The Broad Institute Genomics Platform"/>
            <consortium name="The Broad Institute Genome Sequencing Center for Infectious Disease"/>
            <person name="Wu L."/>
            <person name="Ma J."/>
        </authorList>
    </citation>
    <scope>NUCLEOTIDE SEQUENCE [LARGE SCALE GENOMIC DNA]</scope>
    <source>
        <strain evidence="4">NBRC 103632</strain>
    </source>
</reference>
<dbReference type="Proteomes" id="UP001157440">
    <property type="component" value="Unassembled WGS sequence"/>
</dbReference>
<dbReference type="CDD" id="cd07302">
    <property type="entry name" value="CHD"/>
    <property type="match status" value="1"/>
</dbReference>
<comment type="caution">
    <text evidence="3">The sequence shown here is derived from an EMBL/GenBank/DDBJ whole genome shotgun (WGS) entry which is preliminary data.</text>
</comment>
<dbReference type="SUPFAM" id="SSF56436">
    <property type="entry name" value="C-type lectin-like"/>
    <property type="match status" value="1"/>
</dbReference>
<keyword evidence="1" id="KW-0472">Membrane</keyword>
<protein>
    <recommendedName>
        <fullName evidence="2">Guanylate cyclase domain-containing protein</fullName>
    </recommendedName>
</protein>
<dbReference type="InterPro" id="IPR001054">
    <property type="entry name" value="A/G_cyclase"/>
</dbReference>
<dbReference type="PROSITE" id="PS50125">
    <property type="entry name" value="GUANYLATE_CYCLASE_2"/>
    <property type="match status" value="1"/>
</dbReference>
<dbReference type="GO" id="GO:0004016">
    <property type="term" value="F:adenylate cyclase activity"/>
    <property type="evidence" value="ECO:0007669"/>
    <property type="project" value="UniProtKB-ARBA"/>
</dbReference>
<keyword evidence="1" id="KW-0812">Transmembrane</keyword>
<keyword evidence="4" id="KW-1185">Reference proteome</keyword>
<dbReference type="SUPFAM" id="SSF55073">
    <property type="entry name" value="Nucleotide cyclase"/>
    <property type="match status" value="1"/>
</dbReference>
<dbReference type="PANTHER" id="PTHR23150:SF35">
    <property type="entry name" value="BLL6746 PROTEIN"/>
    <property type="match status" value="1"/>
</dbReference>